<evidence type="ECO:0000313" key="23">
    <source>
        <dbReference type="EMBL" id="QGU93985.1"/>
    </source>
</evidence>
<dbReference type="UniPathway" id="UPA00120">
    <property type="reaction ID" value="UER00203"/>
</dbReference>
<evidence type="ECO:0000256" key="14">
    <source>
        <dbReference type="ARBA" id="ARBA00023239"/>
    </source>
</evidence>
<dbReference type="CDD" id="cd04905">
    <property type="entry name" value="ACT_CM-PDT"/>
    <property type="match status" value="1"/>
</dbReference>
<evidence type="ECO:0000259" key="22">
    <source>
        <dbReference type="PROSITE" id="PS51671"/>
    </source>
</evidence>
<dbReference type="AlphaFoldDB" id="A0A6I6F8C8"/>
<dbReference type="InterPro" id="IPR008242">
    <property type="entry name" value="Chor_mutase/pphenate_deHydtase"/>
</dbReference>
<comment type="subcellular location">
    <subcellularLocation>
        <location evidence="3">Cytoplasm</location>
    </subcellularLocation>
</comment>
<evidence type="ECO:0000256" key="10">
    <source>
        <dbReference type="ARBA" id="ARBA00022605"/>
    </source>
</evidence>
<dbReference type="GO" id="GO:0009094">
    <property type="term" value="P:L-phenylalanine biosynthetic process"/>
    <property type="evidence" value="ECO:0007669"/>
    <property type="project" value="UniProtKB-UniPathway"/>
</dbReference>
<evidence type="ECO:0000256" key="19">
    <source>
        <dbReference type="PIRSR" id="PIRSR001500-2"/>
    </source>
</evidence>
<evidence type="ECO:0000256" key="6">
    <source>
        <dbReference type="ARBA" id="ARBA00013147"/>
    </source>
</evidence>
<dbReference type="PROSITE" id="PS51168">
    <property type="entry name" value="CHORISMATE_MUT_2"/>
    <property type="match status" value="1"/>
</dbReference>
<evidence type="ECO:0000256" key="15">
    <source>
        <dbReference type="ARBA" id="ARBA00023268"/>
    </source>
</evidence>
<evidence type="ECO:0000313" key="24">
    <source>
        <dbReference type="Proteomes" id="UP000422764"/>
    </source>
</evidence>
<keyword evidence="14 23" id="KW-0456">Lyase</keyword>
<keyword evidence="12" id="KW-0584">Phenylalanine biosynthesis</keyword>
<dbReference type="PANTHER" id="PTHR21022:SF19">
    <property type="entry name" value="PREPHENATE DEHYDRATASE-RELATED"/>
    <property type="match status" value="1"/>
</dbReference>
<dbReference type="GO" id="GO:0004664">
    <property type="term" value="F:prephenate dehydratase activity"/>
    <property type="evidence" value="ECO:0007669"/>
    <property type="project" value="UniProtKB-EC"/>
</dbReference>
<comment type="pathway">
    <text evidence="4">Amino-acid biosynthesis; L-phenylalanine biosynthesis; phenylpyruvate from prephenate: step 1/1.</text>
</comment>
<evidence type="ECO:0000256" key="18">
    <source>
        <dbReference type="ARBA" id="ARBA00047848"/>
    </source>
</evidence>
<dbReference type="InterPro" id="IPR036263">
    <property type="entry name" value="Chorismate_II_sf"/>
</dbReference>
<feature type="domain" description="Chorismate mutase" evidence="20">
    <location>
        <begin position="1"/>
        <end position="88"/>
    </location>
</feature>
<keyword evidence="24" id="KW-1185">Reference proteome</keyword>
<dbReference type="NCBIfam" id="NF008865">
    <property type="entry name" value="PRK11898.1"/>
    <property type="match status" value="1"/>
</dbReference>
<dbReference type="PROSITE" id="PS51171">
    <property type="entry name" value="PREPHENATE_DEHYDR_3"/>
    <property type="match status" value="1"/>
</dbReference>
<dbReference type="SMART" id="SM00830">
    <property type="entry name" value="CM_2"/>
    <property type="match status" value="1"/>
</dbReference>
<gene>
    <name evidence="23" type="primary">pheA</name>
    <name evidence="23" type="ORF">GOM49_01515</name>
</gene>
<organism evidence="23 24">
    <name type="scientific">Clostridium bovifaecis</name>
    <dbReference type="NCBI Taxonomy" id="2184719"/>
    <lineage>
        <taxon>Bacteria</taxon>
        <taxon>Bacillati</taxon>
        <taxon>Bacillota</taxon>
        <taxon>Clostridia</taxon>
        <taxon>Eubacteriales</taxon>
        <taxon>Clostridiaceae</taxon>
        <taxon>Clostridium</taxon>
    </lineage>
</organism>
<dbReference type="PROSITE" id="PS51671">
    <property type="entry name" value="ACT"/>
    <property type="match status" value="1"/>
</dbReference>
<evidence type="ECO:0000256" key="17">
    <source>
        <dbReference type="ARBA" id="ARBA00031520"/>
    </source>
</evidence>
<dbReference type="Gene3D" id="1.20.59.10">
    <property type="entry name" value="Chorismate mutase"/>
    <property type="match status" value="1"/>
</dbReference>
<evidence type="ECO:0000256" key="2">
    <source>
        <dbReference type="ARBA" id="ARBA00002364"/>
    </source>
</evidence>
<keyword evidence="10" id="KW-0028">Amino-acid biosynthesis</keyword>
<evidence type="ECO:0000256" key="8">
    <source>
        <dbReference type="ARBA" id="ARBA00021872"/>
    </source>
</evidence>
<dbReference type="FunFam" id="3.40.190.10:FF:000034">
    <property type="entry name" value="Chorismate mutase/prephenate dehydratase"/>
    <property type="match status" value="1"/>
</dbReference>
<evidence type="ECO:0000256" key="13">
    <source>
        <dbReference type="ARBA" id="ARBA00023235"/>
    </source>
</evidence>
<evidence type="ECO:0000259" key="21">
    <source>
        <dbReference type="PROSITE" id="PS51171"/>
    </source>
</evidence>
<dbReference type="PIRSF" id="PIRSF001500">
    <property type="entry name" value="Chor_mut_pdt_Ppr"/>
    <property type="match status" value="1"/>
</dbReference>
<keyword evidence="9" id="KW-0963">Cytoplasm</keyword>
<evidence type="ECO:0000256" key="7">
    <source>
        <dbReference type="ARBA" id="ARBA00014401"/>
    </source>
</evidence>
<dbReference type="GO" id="GO:0046417">
    <property type="term" value="P:chorismate metabolic process"/>
    <property type="evidence" value="ECO:0007669"/>
    <property type="project" value="InterPro"/>
</dbReference>
<dbReference type="InterPro" id="IPR045865">
    <property type="entry name" value="ACT-like_dom_sf"/>
</dbReference>
<evidence type="ECO:0000256" key="16">
    <source>
        <dbReference type="ARBA" id="ARBA00031175"/>
    </source>
</evidence>
<dbReference type="CDD" id="cd13631">
    <property type="entry name" value="PBP2_Ct-PDT_like"/>
    <property type="match status" value="1"/>
</dbReference>
<evidence type="ECO:0000256" key="5">
    <source>
        <dbReference type="ARBA" id="ARBA00004817"/>
    </source>
</evidence>
<evidence type="ECO:0000256" key="4">
    <source>
        <dbReference type="ARBA" id="ARBA00004741"/>
    </source>
</evidence>
<sequence>MDTLENLRNEIDDIDRQLTGLFEKRMETVIKVAQYKKENNIPILNKNREEEVIEKNIKYLKNKGFKKEEAEFLKNVMAISRKAQAREIFEYNVDLQEDKKNELEYTVSNEAACLPKRNNINAGFQGVHGSFSEEALLEHFGEGVIAHNVTEFEDIFKALKNNEIDYGVLPIENSSTGGIVEVYDLLRKYGFFIVGERTIKVSHNLLGVKGAKIEDIKEVYSHPQALQQSSEFLKNYPKWNCIPYRNTAASAELVRNENSKEKAAIASKKAGEIYDLDIIRDDINYNKNNYTRFIIIGKSLELENNYNKISTILTLPHKAGSLYNILSIFAEYNLSLLKIESRPIIDKSFEYFFYIDFEGNLNDKAVKEAIGEIRNNSYDFKLLGNYKAHNVIVPII</sequence>
<comment type="catalytic activity">
    <reaction evidence="18">
        <text>prephenate + H(+) = 3-phenylpyruvate + CO2 + H2O</text>
        <dbReference type="Rhea" id="RHEA:21648"/>
        <dbReference type="ChEBI" id="CHEBI:15377"/>
        <dbReference type="ChEBI" id="CHEBI:15378"/>
        <dbReference type="ChEBI" id="CHEBI:16526"/>
        <dbReference type="ChEBI" id="CHEBI:18005"/>
        <dbReference type="ChEBI" id="CHEBI:29934"/>
        <dbReference type="EC" id="4.2.1.51"/>
    </reaction>
</comment>
<name>A0A6I6F8C8_9CLOT</name>
<accession>A0A6I6F8C8</accession>
<feature type="domain" description="Prephenate dehydratase" evidence="21">
    <location>
        <begin position="121"/>
        <end position="298"/>
    </location>
</feature>
<dbReference type="InterPro" id="IPR002912">
    <property type="entry name" value="ACT_dom"/>
</dbReference>
<evidence type="ECO:0000256" key="11">
    <source>
        <dbReference type="ARBA" id="ARBA00023141"/>
    </source>
</evidence>
<dbReference type="SUPFAM" id="SSF53850">
    <property type="entry name" value="Periplasmic binding protein-like II"/>
    <property type="match status" value="1"/>
</dbReference>
<dbReference type="EC" id="4.2.1.51" evidence="6"/>
<dbReference type="Gene3D" id="3.30.70.260">
    <property type="match status" value="1"/>
</dbReference>
<evidence type="ECO:0000256" key="1">
    <source>
        <dbReference type="ARBA" id="ARBA00000824"/>
    </source>
</evidence>
<comment type="function">
    <text evidence="2">Catalyzes the Claisen rearrangement of chorismate to prephenate and the decarboxylation/dehydration of prephenate to phenylpyruvate.</text>
</comment>
<dbReference type="SUPFAM" id="SSF55021">
    <property type="entry name" value="ACT-like"/>
    <property type="match status" value="1"/>
</dbReference>
<evidence type="ECO:0000256" key="9">
    <source>
        <dbReference type="ARBA" id="ARBA00022490"/>
    </source>
</evidence>
<dbReference type="InterPro" id="IPR002701">
    <property type="entry name" value="CM_II_prokaryot"/>
</dbReference>
<dbReference type="PANTHER" id="PTHR21022">
    <property type="entry name" value="PREPHENATE DEHYDRATASE P PROTEIN"/>
    <property type="match status" value="1"/>
</dbReference>
<proteinExistence type="predicted"/>
<dbReference type="GO" id="GO:0004106">
    <property type="term" value="F:chorismate mutase activity"/>
    <property type="evidence" value="ECO:0007669"/>
    <property type="project" value="UniProtKB-EC"/>
</dbReference>
<feature type="site" description="Essential for prephenate dehydratase activity" evidence="19">
    <location>
        <position position="291"/>
    </location>
</feature>
<dbReference type="InterPro" id="IPR011279">
    <property type="entry name" value="Chorismate_mutase_GmP"/>
</dbReference>
<comment type="catalytic activity">
    <reaction evidence="1">
        <text>chorismate = prephenate</text>
        <dbReference type="Rhea" id="RHEA:13897"/>
        <dbReference type="ChEBI" id="CHEBI:29748"/>
        <dbReference type="ChEBI" id="CHEBI:29934"/>
        <dbReference type="EC" id="5.4.99.5"/>
    </reaction>
</comment>
<dbReference type="EMBL" id="CP046522">
    <property type="protein sequence ID" value="QGU93985.1"/>
    <property type="molecule type" value="Genomic_DNA"/>
</dbReference>
<reference evidence="23 24" key="1">
    <citation type="submission" date="2019-12" db="EMBL/GenBank/DDBJ databases">
        <title>Genome sequenceing of Clostridium bovifaecis.</title>
        <authorList>
            <person name="Yao Y."/>
        </authorList>
    </citation>
    <scope>NUCLEOTIDE SEQUENCE [LARGE SCALE GENOMIC DNA]</scope>
    <source>
        <strain evidence="23 24">BXX</strain>
    </source>
</reference>
<dbReference type="UniPathway" id="UPA00121">
    <property type="reaction ID" value="UER00345"/>
</dbReference>
<dbReference type="Proteomes" id="UP000422764">
    <property type="component" value="Chromosome"/>
</dbReference>
<protein>
    <recommendedName>
        <fullName evidence="7">Bifunctional chorismate mutase/prephenate dehydratase</fullName>
        <ecNumber evidence="6">4.2.1.51</ecNumber>
    </recommendedName>
    <alternativeName>
        <fullName evidence="17">Chorismate mutase-prephenate dehydratase</fullName>
    </alternativeName>
    <alternativeName>
        <fullName evidence="8">Prephenate dehydratase</fullName>
    </alternativeName>
    <alternativeName>
        <fullName evidence="16">p-protein</fullName>
    </alternativeName>
</protein>
<dbReference type="NCBIfam" id="TIGR01805">
    <property type="entry name" value="CM_mono_grmpos"/>
    <property type="match status" value="1"/>
</dbReference>
<dbReference type="SUPFAM" id="SSF48600">
    <property type="entry name" value="Chorismate mutase II"/>
    <property type="match status" value="1"/>
</dbReference>
<dbReference type="GO" id="GO:0005737">
    <property type="term" value="C:cytoplasm"/>
    <property type="evidence" value="ECO:0007669"/>
    <property type="project" value="UniProtKB-SubCell"/>
</dbReference>
<dbReference type="Pfam" id="PF01842">
    <property type="entry name" value="ACT"/>
    <property type="match status" value="1"/>
</dbReference>
<keyword evidence="13" id="KW-0413">Isomerase</keyword>
<evidence type="ECO:0000256" key="3">
    <source>
        <dbReference type="ARBA" id="ARBA00004496"/>
    </source>
</evidence>
<dbReference type="Pfam" id="PF01817">
    <property type="entry name" value="CM_2"/>
    <property type="match status" value="1"/>
</dbReference>
<keyword evidence="11" id="KW-0057">Aromatic amino acid biosynthesis</keyword>
<dbReference type="Gene3D" id="3.40.190.10">
    <property type="entry name" value="Periplasmic binding protein-like II"/>
    <property type="match status" value="2"/>
</dbReference>
<keyword evidence="15" id="KW-0511">Multifunctional enzyme</keyword>
<dbReference type="InterPro" id="IPR036979">
    <property type="entry name" value="CM_dom_sf"/>
</dbReference>
<dbReference type="InterPro" id="IPR001086">
    <property type="entry name" value="Preph_deHydtase"/>
</dbReference>
<comment type="pathway">
    <text evidence="5">Metabolic intermediate biosynthesis; prephenate biosynthesis; prephenate from chorismate: step 1/1.</text>
</comment>
<dbReference type="Pfam" id="PF00800">
    <property type="entry name" value="PDT"/>
    <property type="match status" value="1"/>
</dbReference>
<evidence type="ECO:0000256" key="12">
    <source>
        <dbReference type="ARBA" id="ARBA00023222"/>
    </source>
</evidence>
<evidence type="ECO:0000259" key="20">
    <source>
        <dbReference type="PROSITE" id="PS51168"/>
    </source>
</evidence>
<feature type="domain" description="ACT" evidence="22">
    <location>
        <begin position="310"/>
        <end position="387"/>
    </location>
</feature>